<reference evidence="1 2" key="1">
    <citation type="journal article" date="2019" name="Sci. Rep.">
        <title>Orb-weaving spider Araneus ventricosus genome elucidates the spidroin gene catalogue.</title>
        <authorList>
            <person name="Kono N."/>
            <person name="Nakamura H."/>
            <person name="Ohtoshi R."/>
            <person name="Moran D.A.P."/>
            <person name="Shinohara A."/>
            <person name="Yoshida Y."/>
            <person name="Fujiwara M."/>
            <person name="Mori M."/>
            <person name="Tomita M."/>
            <person name="Arakawa K."/>
        </authorList>
    </citation>
    <scope>NUCLEOTIDE SEQUENCE [LARGE SCALE GENOMIC DNA]</scope>
</reference>
<sequence>MHTLFTKFESCQRDLRSRFPFLPELTSFLTVKQELGEAVLGGVKMFNMNFENMGTLLGKCESYQRDQRYLFSYSKRGDEVVLSGVKMSQSGFLKACILF</sequence>
<dbReference type="AlphaFoldDB" id="A0A4Y2AEK9"/>
<name>A0A4Y2AEK9_ARAVE</name>
<keyword evidence="2" id="KW-1185">Reference proteome</keyword>
<comment type="caution">
    <text evidence="1">The sequence shown here is derived from an EMBL/GenBank/DDBJ whole genome shotgun (WGS) entry which is preliminary data.</text>
</comment>
<gene>
    <name evidence="1" type="ORF">AVEN_42742_1</name>
</gene>
<evidence type="ECO:0000313" key="1">
    <source>
        <dbReference type="EMBL" id="GBL78160.1"/>
    </source>
</evidence>
<dbReference type="Proteomes" id="UP000499080">
    <property type="component" value="Unassembled WGS sequence"/>
</dbReference>
<protein>
    <submittedName>
        <fullName evidence="1">Uncharacterized protein</fullName>
    </submittedName>
</protein>
<accession>A0A4Y2AEK9</accession>
<organism evidence="1 2">
    <name type="scientific">Araneus ventricosus</name>
    <name type="common">Orbweaver spider</name>
    <name type="synonym">Epeira ventricosa</name>
    <dbReference type="NCBI Taxonomy" id="182803"/>
    <lineage>
        <taxon>Eukaryota</taxon>
        <taxon>Metazoa</taxon>
        <taxon>Ecdysozoa</taxon>
        <taxon>Arthropoda</taxon>
        <taxon>Chelicerata</taxon>
        <taxon>Arachnida</taxon>
        <taxon>Araneae</taxon>
        <taxon>Araneomorphae</taxon>
        <taxon>Entelegynae</taxon>
        <taxon>Araneoidea</taxon>
        <taxon>Araneidae</taxon>
        <taxon>Araneus</taxon>
    </lineage>
</organism>
<dbReference type="EMBL" id="BGPR01000015">
    <property type="protein sequence ID" value="GBL78160.1"/>
    <property type="molecule type" value="Genomic_DNA"/>
</dbReference>
<proteinExistence type="predicted"/>
<evidence type="ECO:0000313" key="2">
    <source>
        <dbReference type="Proteomes" id="UP000499080"/>
    </source>
</evidence>